<dbReference type="Proteomes" id="UP001500298">
    <property type="component" value="Unassembled WGS sequence"/>
</dbReference>
<evidence type="ECO:0000259" key="12">
    <source>
        <dbReference type="Pfam" id="PF02770"/>
    </source>
</evidence>
<name>A0ABP9DA85_9BACT</name>
<gene>
    <name evidence="14" type="ORF">GCM10023331_12390</name>
</gene>
<evidence type="ECO:0000256" key="5">
    <source>
        <dbReference type="ARBA" id="ARBA00022827"/>
    </source>
</evidence>
<dbReference type="InterPro" id="IPR009075">
    <property type="entry name" value="AcylCo_DH/oxidase_C"/>
</dbReference>
<dbReference type="InterPro" id="IPR046373">
    <property type="entry name" value="Acyl-CoA_Oxase/DH_mid-dom_sf"/>
</dbReference>
<keyword evidence="4 10" id="KW-0285">Flavoprotein</keyword>
<reference evidence="15" key="1">
    <citation type="journal article" date="2019" name="Int. J. Syst. Evol. Microbiol.">
        <title>The Global Catalogue of Microorganisms (GCM) 10K type strain sequencing project: providing services to taxonomists for standard genome sequencing and annotation.</title>
        <authorList>
            <consortium name="The Broad Institute Genomics Platform"/>
            <consortium name="The Broad Institute Genome Sequencing Center for Infectious Disease"/>
            <person name="Wu L."/>
            <person name="Ma J."/>
        </authorList>
    </citation>
    <scope>NUCLEOTIDE SEQUENCE [LARGE SCALE GENOMIC DNA]</scope>
    <source>
        <strain evidence="15">JCM 18326</strain>
    </source>
</reference>
<sequence length="389" mass="44032">MLLPNKPLSDEHRFFLESIREFYQTEIVPHHEEWEQQGMISREAWTKAGELGFLCLTVPEEYGGAGVDFSFSQIMIEEQHRQGCSGPGFYLHSDIVAPYLVHQGSDYLKYHFLPKMATGECITAIGMTEPGAGSDLQAIRTTAIRDGDEYIINGSKTFITNGYMCDAVLLAVKTDPNNENRSAGTSLIMVEADREGFTKNYPFKKIGMKAQDTCEMFFDDVRVPVKNLLGEEGKGFLYMMQELPRERLLVAINAIAVAEEALKRTIQYVQERQAFGKQVAQFQNTRFKIAEMTAEVQMGRLLVDRCCELLSNDQLDAETAAMAKFATTDIQCKVVDECLQLHGGYGYMWEFWIAKAYADSRVQKIYAGTNEIMKEIVAKKVIKENQVVY</sequence>
<evidence type="ECO:0000256" key="9">
    <source>
        <dbReference type="ARBA" id="ARBA00042660"/>
    </source>
</evidence>
<evidence type="ECO:0000256" key="10">
    <source>
        <dbReference type="RuleBase" id="RU362125"/>
    </source>
</evidence>
<comment type="cofactor">
    <cofactor evidence="1 10">
        <name>FAD</name>
        <dbReference type="ChEBI" id="CHEBI:57692"/>
    </cofactor>
</comment>
<evidence type="ECO:0000256" key="1">
    <source>
        <dbReference type="ARBA" id="ARBA00001974"/>
    </source>
</evidence>
<evidence type="ECO:0000313" key="14">
    <source>
        <dbReference type="EMBL" id="GAA4828791.1"/>
    </source>
</evidence>
<evidence type="ECO:0000256" key="2">
    <source>
        <dbReference type="ARBA" id="ARBA00005102"/>
    </source>
</evidence>
<dbReference type="InterPro" id="IPR050741">
    <property type="entry name" value="Acyl-CoA_dehydrogenase"/>
</dbReference>
<dbReference type="PANTHER" id="PTHR48083:SF20">
    <property type="entry name" value="LONG-CHAIN SPECIFIC ACYL-COA DEHYDROGENASE, MITOCHONDRIAL"/>
    <property type="match status" value="1"/>
</dbReference>
<comment type="function">
    <text evidence="7">Catalyzes the dehydrogenation at the alpha-beta position of ACP-bound acyl chains. This results in the introduction of a double bond in the lipidic chain, which is further transferred to the epsilon-amino group of lysine residue in the mycobactin core by MbtK.</text>
</comment>
<evidence type="ECO:0000259" key="13">
    <source>
        <dbReference type="Pfam" id="PF02771"/>
    </source>
</evidence>
<protein>
    <recommendedName>
        <fullName evidence="8">Acyl-[acyl-carrier-protein] dehydrogenase MbtN</fullName>
    </recommendedName>
    <alternativeName>
        <fullName evidence="9">Mycobactin synthase protein N</fullName>
    </alternativeName>
</protein>
<proteinExistence type="inferred from homology"/>
<dbReference type="InterPro" id="IPR037069">
    <property type="entry name" value="AcylCoA_DH/ox_N_sf"/>
</dbReference>
<dbReference type="InterPro" id="IPR013786">
    <property type="entry name" value="AcylCoA_DH/ox_N"/>
</dbReference>
<keyword evidence="5 10" id="KW-0274">FAD</keyword>
<keyword evidence="6 10" id="KW-0560">Oxidoreductase</keyword>
<dbReference type="Gene3D" id="2.40.110.10">
    <property type="entry name" value="Butyryl-CoA Dehydrogenase, subunit A, domain 2"/>
    <property type="match status" value="1"/>
</dbReference>
<evidence type="ECO:0000313" key="15">
    <source>
        <dbReference type="Proteomes" id="UP001500298"/>
    </source>
</evidence>
<dbReference type="InterPro" id="IPR036250">
    <property type="entry name" value="AcylCo_DH-like_C"/>
</dbReference>
<evidence type="ECO:0000256" key="6">
    <source>
        <dbReference type="ARBA" id="ARBA00023002"/>
    </source>
</evidence>
<keyword evidence="15" id="KW-1185">Reference proteome</keyword>
<feature type="domain" description="Acyl-CoA oxidase/dehydrogenase middle" evidence="12">
    <location>
        <begin position="124"/>
        <end position="221"/>
    </location>
</feature>
<evidence type="ECO:0000256" key="4">
    <source>
        <dbReference type="ARBA" id="ARBA00022630"/>
    </source>
</evidence>
<evidence type="ECO:0000256" key="7">
    <source>
        <dbReference type="ARBA" id="ARBA00037085"/>
    </source>
</evidence>
<organism evidence="14 15">
    <name type="scientific">Algivirga pacifica</name>
    <dbReference type="NCBI Taxonomy" id="1162670"/>
    <lineage>
        <taxon>Bacteria</taxon>
        <taxon>Pseudomonadati</taxon>
        <taxon>Bacteroidota</taxon>
        <taxon>Cytophagia</taxon>
        <taxon>Cytophagales</taxon>
        <taxon>Flammeovirgaceae</taxon>
        <taxon>Algivirga</taxon>
    </lineage>
</organism>
<dbReference type="PANTHER" id="PTHR48083">
    <property type="entry name" value="MEDIUM-CHAIN SPECIFIC ACYL-COA DEHYDROGENASE, MITOCHONDRIAL-RELATED"/>
    <property type="match status" value="1"/>
</dbReference>
<dbReference type="Gene3D" id="1.20.140.10">
    <property type="entry name" value="Butyryl-CoA Dehydrogenase, subunit A, domain 3"/>
    <property type="match status" value="1"/>
</dbReference>
<evidence type="ECO:0000256" key="8">
    <source>
        <dbReference type="ARBA" id="ARBA00040394"/>
    </source>
</evidence>
<dbReference type="PROSITE" id="PS00073">
    <property type="entry name" value="ACYL_COA_DH_2"/>
    <property type="match status" value="1"/>
</dbReference>
<dbReference type="Gene3D" id="1.10.540.10">
    <property type="entry name" value="Acyl-CoA dehydrogenase/oxidase, N-terminal domain"/>
    <property type="match status" value="1"/>
</dbReference>
<comment type="caution">
    <text evidence="14">The sequence shown here is derived from an EMBL/GenBank/DDBJ whole genome shotgun (WGS) entry which is preliminary data.</text>
</comment>
<dbReference type="InterPro" id="IPR009100">
    <property type="entry name" value="AcylCoA_DH/oxidase_NM_dom_sf"/>
</dbReference>
<dbReference type="Pfam" id="PF02770">
    <property type="entry name" value="Acyl-CoA_dh_M"/>
    <property type="match status" value="1"/>
</dbReference>
<evidence type="ECO:0000259" key="11">
    <source>
        <dbReference type="Pfam" id="PF00441"/>
    </source>
</evidence>
<dbReference type="EMBL" id="BAABJX010000020">
    <property type="protein sequence ID" value="GAA4828791.1"/>
    <property type="molecule type" value="Genomic_DNA"/>
</dbReference>
<dbReference type="PROSITE" id="PS00072">
    <property type="entry name" value="ACYL_COA_DH_1"/>
    <property type="match status" value="1"/>
</dbReference>
<feature type="domain" description="Acyl-CoA dehydrogenase/oxidase N-terminal" evidence="13">
    <location>
        <begin position="9"/>
        <end position="120"/>
    </location>
</feature>
<dbReference type="InterPro" id="IPR006091">
    <property type="entry name" value="Acyl-CoA_Oxase/DH_mid-dom"/>
</dbReference>
<dbReference type="SUPFAM" id="SSF56645">
    <property type="entry name" value="Acyl-CoA dehydrogenase NM domain-like"/>
    <property type="match status" value="1"/>
</dbReference>
<dbReference type="SUPFAM" id="SSF47203">
    <property type="entry name" value="Acyl-CoA dehydrogenase C-terminal domain-like"/>
    <property type="match status" value="1"/>
</dbReference>
<dbReference type="Pfam" id="PF00441">
    <property type="entry name" value="Acyl-CoA_dh_1"/>
    <property type="match status" value="1"/>
</dbReference>
<dbReference type="InterPro" id="IPR006089">
    <property type="entry name" value="Acyl-CoA_DH_CS"/>
</dbReference>
<dbReference type="RefSeq" id="WP_345370136.1">
    <property type="nucleotide sequence ID" value="NZ_BAABJX010000020.1"/>
</dbReference>
<feature type="domain" description="Acyl-CoA dehydrogenase/oxidase C-terminal" evidence="11">
    <location>
        <begin position="233"/>
        <end position="381"/>
    </location>
</feature>
<comment type="pathway">
    <text evidence="2">Siderophore biosynthesis; mycobactin biosynthesis.</text>
</comment>
<accession>A0ABP9DA85</accession>
<evidence type="ECO:0000256" key="3">
    <source>
        <dbReference type="ARBA" id="ARBA00009347"/>
    </source>
</evidence>
<comment type="similarity">
    <text evidence="3 10">Belongs to the acyl-CoA dehydrogenase family.</text>
</comment>
<dbReference type="Pfam" id="PF02771">
    <property type="entry name" value="Acyl-CoA_dh_N"/>
    <property type="match status" value="1"/>
</dbReference>